<protein>
    <recommendedName>
        <fullName evidence="6">Mono(ADP-ribosyl)transferase</fullName>
    </recommendedName>
</protein>
<organism evidence="1 5">
    <name type="scientific">Didymodactylos carnosus</name>
    <dbReference type="NCBI Taxonomy" id="1234261"/>
    <lineage>
        <taxon>Eukaryota</taxon>
        <taxon>Metazoa</taxon>
        <taxon>Spiralia</taxon>
        <taxon>Gnathifera</taxon>
        <taxon>Rotifera</taxon>
        <taxon>Eurotatoria</taxon>
        <taxon>Bdelloidea</taxon>
        <taxon>Philodinida</taxon>
        <taxon>Philodinidae</taxon>
        <taxon>Didymodactylos</taxon>
    </lineage>
</organism>
<evidence type="ECO:0008006" key="6">
    <source>
        <dbReference type="Google" id="ProtNLM"/>
    </source>
</evidence>
<dbReference type="Proteomes" id="UP000663829">
    <property type="component" value="Unassembled WGS sequence"/>
</dbReference>
<evidence type="ECO:0000313" key="3">
    <source>
        <dbReference type="EMBL" id="CAF4192834.1"/>
    </source>
</evidence>
<proteinExistence type="predicted"/>
<reference evidence="1" key="1">
    <citation type="submission" date="2021-02" db="EMBL/GenBank/DDBJ databases">
        <authorList>
            <person name="Nowell W R."/>
        </authorList>
    </citation>
    <scope>NUCLEOTIDE SEQUENCE</scope>
</reference>
<keyword evidence="5" id="KW-1185">Reference proteome</keyword>
<gene>
    <name evidence="1" type="ORF">GPM918_LOCUS30177</name>
    <name evidence="2" type="ORF">OVA965_LOCUS38281</name>
    <name evidence="3" type="ORF">SRO942_LOCUS30783</name>
    <name evidence="4" type="ORF">TMI583_LOCUS39453</name>
</gene>
<dbReference type="SUPFAM" id="SSF56399">
    <property type="entry name" value="ADP-ribosylation"/>
    <property type="match status" value="1"/>
</dbReference>
<dbReference type="AlphaFoldDB" id="A0A815G7T1"/>
<dbReference type="EMBL" id="CAJOBC010055804">
    <property type="protein sequence ID" value="CAF4192834.1"/>
    <property type="molecule type" value="Genomic_DNA"/>
</dbReference>
<dbReference type="Proteomes" id="UP000681722">
    <property type="component" value="Unassembled WGS sequence"/>
</dbReference>
<dbReference type="Proteomes" id="UP000677228">
    <property type="component" value="Unassembled WGS sequence"/>
</dbReference>
<evidence type="ECO:0000313" key="1">
    <source>
        <dbReference type="EMBL" id="CAF1335744.1"/>
    </source>
</evidence>
<evidence type="ECO:0000313" key="5">
    <source>
        <dbReference type="Proteomes" id="UP000663829"/>
    </source>
</evidence>
<sequence>MLPNAVTHNSLRNPIEGCQKQPLILLEEAICPISHLFRNLESHVDLAKKACKNSLNNLTQDQSASIYLYTYELPSGQPSFYQELNRTLRSEQRNTLEIWLPHLKLFLTALYKLHSISDIVWRGVRNIALTQAIYQPDTQVQWWAVTLCTTNDNILEQPQFRGNTGRRTLFSI</sequence>
<name>A0A815G7T1_9BILA</name>
<accession>A0A815G7T1</accession>
<dbReference type="EMBL" id="CAJOBA010059785">
    <property type="protein sequence ID" value="CAF4318611.1"/>
    <property type="molecule type" value="Genomic_DNA"/>
</dbReference>
<dbReference type="OrthoDB" id="423533at2759"/>
<evidence type="ECO:0000313" key="4">
    <source>
        <dbReference type="EMBL" id="CAF4318611.1"/>
    </source>
</evidence>
<dbReference type="Proteomes" id="UP000682733">
    <property type="component" value="Unassembled WGS sequence"/>
</dbReference>
<dbReference type="EMBL" id="CAJNOK010037549">
    <property type="protein sequence ID" value="CAF1531537.1"/>
    <property type="molecule type" value="Genomic_DNA"/>
</dbReference>
<dbReference type="Gene3D" id="3.90.176.10">
    <property type="entry name" value="Toxin ADP-ribosyltransferase, Chain A, domain 1"/>
    <property type="match status" value="1"/>
</dbReference>
<evidence type="ECO:0000313" key="2">
    <source>
        <dbReference type="EMBL" id="CAF1531537.1"/>
    </source>
</evidence>
<dbReference type="EMBL" id="CAJNOQ010014139">
    <property type="protein sequence ID" value="CAF1335744.1"/>
    <property type="molecule type" value="Genomic_DNA"/>
</dbReference>
<comment type="caution">
    <text evidence="1">The sequence shown here is derived from an EMBL/GenBank/DDBJ whole genome shotgun (WGS) entry which is preliminary data.</text>
</comment>